<organism evidence="2 3">
    <name type="scientific">[Clostridium] asparagiforme DSM 15981</name>
    <dbReference type="NCBI Taxonomy" id="518636"/>
    <lineage>
        <taxon>Bacteria</taxon>
        <taxon>Bacillati</taxon>
        <taxon>Bacillota</taxon>
        <taxon>Clostridia</taxon>
        <taxon>Lachnospirales</taxon>
        <taxon>Lachnospiraceae</taxon>
        <taxon>Enterocloster</taxon>
    </lineage>
</organism>
<dbReference type="PANTHER" id="PTHR28047">
    <property type="entry name" value="PROTEIN DCG1"/>
    <property type="match status" value="1"/>
</dbReference>
<dbReference type="Pfam" id="PF01177">
    <property type="entry name" value="Asp_Glu_race"/>
    <property type="match status" value="1"/>
</dbReference>
<evidence type="ECO:0000313" key="3">
    <source>
        <dbReference type="Proteomes" id="UP000004756"/>
    </source>
</evidence>
<accession>C0D5H3</accession>
<gene>
    <name evidence="2" type="primary">hyuE</name>
    <name evidence="2" type="ORF">CLOSTASPAR_04519</name>
</gene>
<keyword evidence="2" id="KW-0413">Isomerase</keyword>
<dbReference type="InterPro" id="IPR053714">
    <property type="entry name" value="Iso_Racemase_Enz_sf"/>
</dbReference>
<dbReference type="GO" id="GO:0036348">
    <property type="term" value="F:hydantoin racemase activity"/>
    <property type="evidence" value="ECO:0007669"/>
    <property type="project" value="UniProtKB-EC"/>
</dbReference>
<name>C0D5H3_9FIRM</name>
<protein>
    <submittedName>
        <fullName evidence="2">Hydantoin racemase</fullName>
        <ecNumber evidence="2">5.1.99.5</ecNumber>
    </submittedName>
</protein>
<dbReference type="InterPro" id="IPR015942">
    <property type="entry name" value="Asp/Glu/hydantoin_racemase"/>
</dbReference>
<keyword evidence="3" id="KW-1185">Reference proteome</keyword>
<dbReference type="Gene3D" id="3.40.50.12500">
    <property type="match status" value="1"/>
</dbReference>
<dbReference type="AlphaFoldDB" id="C0D5H3"/>
<dbReference type="Proteomes" id="UP000004756">
    <property type="component" value="Unassembled WGS sequence"/>
</dbReference>
<evidence type="ECO:0000256" key="1">
    <source>
        <dbReference type="ARBA" id="ARBA00038414"/>
    </source>
</evidence>
<dbReference type="HOGENOM" id="CLU_053002_0_0_9"/>
<proteinExistence type="inferred from homology"/>
<dbReference type="InterPro" id="IPR052186">
    <property type="entry name" value="Hydantoin_racemase-like"/>
</dbReference>
<comment type="caution">
    <text evidence="2">The sequence shown here is derived from an EMBL/GenBank/DDBJ whole genome shotgun (WGS) entry which is preliminary data.</text>
</comment>
<comment type="similarity">
    <text evidence="1">Belongs to the HyuE racemase family.</text>
</comment>
<dbReference type="GO" id="GO:0047661">
    <property type="term" value="F:amino-acid racemase activity"/>
    <property type="evidence" value="ECO:0007669"/>
    <property type="project" value="InterPro"/>
</dbReference>
<sequence>MWKKHVGEKPMNLLIVNPNTSDAMTEDIRRTVEQAKSPDVSVTVTGPDFGPEALESFYDYTLAAFGLCRLLEQKTEQYDGVLIACYGDPGLYAAKEICDCPVIGIAEASISVSLLLGSRFSILTASEKAVPMMENMVTQYGMQSRCAGVFPISMSVLDAEANRDEMVKRLIATGQRAVDAGAEVLILGCAGMTGFSGPVSRTLGVPVMDPVETAYRTLEMMCRGNIGLSKKGLYKTPDKKNLKNEPLLTKNLFKENPL</sequence>
<dbReference type="EC" id="5.1.99.5" evidence="2"/>
<dbReference type="PANTHER" id="PTHR28047:SF5">
    <property type="entry name" value="PROTEIN DCG1"/>
    <property type="match status" value="1"/>
</dbReference>
<reference evidence="2 3" key="1">
    <citation type="submission" date="2009-02" db="EMBL/GenBank/DDBJ databases">
        <title>Draft genome sequence of Clostridium asparagiforme (DSM 15981).</title>
        <authorList>
            <person name="Sudarsanam P."/>
            <person name="Ley R."/>
            <person name="Guruge J."/>
            <person name="Turnbaugh P.J."/>
            <person name="Mahowald M."/>
            <person name="Liep D."/>
            <person name="Gordon J."/>
        </authorList>
    </citation>
    <scope>NUCLEOTIDE SEQUENCE [LARGE SCALE GENOMIC DNA]</scope>
    <source>
        <strain evidence="2 3">DSM 15981</strain>
    </source>
</reference>
<evidence type="ECO:0000313" key="2">
    <source>
        <dbReference type="EMBL" id="EEG53420.1"/>
    </source>
</evidence>
<dbReference type="EMBL" id="ACCJ01000369">
    <property type="protein sequence ID" value="EEG53420.1"/>
    <property type="molecule type" value="Genomic_DNA"/>
</dbReference>